<evidence type="ECO:0000313" key="1">
    <source>
        <dbReference type="EMBL" id="CAE6500848.1"/>
    </source>
</evidence>
<dbReference type="EMBL" id="CAJNAQ010000005">
    <property type="protein sequence ID" value="CAE6500848.1"/>
    <property type="molecule type" value="Genomic_DNA"/>
</dbReference>
<organism evidence="1 2">
    <name type="scientific">Candidatus Nitrosotenuis uzonensis</name>
    <dbReference type="NCBI Taxonomy" id="1407055"/>
    <lineage>
        <taxon>Archaea</taxon>
        <taxon>Nitrososphaerota</taxon>
        <taxon>Candidatus Nitrosotenuis</taxon>
    </lineage>
</organism>
<reference evidence="1" key="1">
    <citation type="submission" date="2021-02" db="EMBL/GenBank/DDBJ databases">
        <authorList>
            <person name="Han P."/>
        </authorList>
    </citation>
    <scope>NUCLEOTIDE SEQUENCE</scope>
    <source>
        <strain evidence="1">Candidatus Nitrosotenuis uzonensis 5A</strain>
    </source>
</reference>
<name>A0A812F972_9ARCH</name>
<protein>
    <submittedName>
        <fullName evidence="1">Uncharacterized protein</fullName>
    </submittedName>
</protein>
<proteinExistence type="predicted"/>
<comment type="caution">
    <text evidence="1">The sequence shown here is derived from an EMBL/GenBank/DDBJ whole genome shotgun (WGS) entry which is preliminary data.</text>
</comment>
<evidence type="ECO:0000313" key="2">
    <source>
        <dbReference type="Proteomes" id="UP000655759"/>
    </source>
</evidence>
<dbReference type="Proteomes" id="UP000655759">
    <property type="component" value="Unassembled WGS sequence"/>
</dbReference>
<accession>A0A812F972</accession>
<gene>
    <name evidence="1" type="ORF">NUZ5A_51075</name>
</gene>
<dbReference type="AlphaFoldDB" id="A0A812F972"/>
<sequence length="50" mass="5987">MCTYNSNDFSGSSFDDMVELFEENDKIFVLKKDDFYELSITKENFLKKIF</sequence>